<evidence type="ECO:0000313" key="2">
    <source>
        <dbReference type="Proteomes" id="UP000006514"/>
    </source>
</evidence>
<accession>J0CQZ6</accession>
<evidence type="ECO:0000313" key="1">
    <source>
        <dbReference type="EMBL" id="EJD32654.1"/>
    </source>
</evidence>
<dbReference type="KEGG" id="adl:AURDEDRAFT_117980"/>
<sequence length="89" mass="10384">MLKVHATYRYWSPGAVQVFRRALEHWTRLRRLELVVTAEHRNESLEAALRRVCASARIALRITPVYRQNLDWDLLSGVVPVGYRDTPLV</sequence>
<keyword evidence="2" id="KW-1185">Reference proteome</keyword>
<dbReference type="InParanoid" id="J0CQZ6"/>
<gene>
    <name evidence="1" type="ORF">AURDEDRAFT_117980</name>
</gene>
<name>J0CQZ6_AURST</name>
<dbReference type="Proteomes" id="UP000006514">
    <property type="component" value="Unassembled WGS sequence"/>
</dbReference>
<dbReference type="AlphaFoldDB" id="J0CQZ6"/>
<reference evidence="2" key="1">
    <citation type="journal article" date="2012" name="Science">
        <title>The Paleozoic origin of enzymatic lignin decomposition reconstructed from 31 fungal genomes.</title>
        <authorList>
            <person name="Floudas D."/>
            <person name="Binder M."/>
            <person name="Riley R."/>
            <person name="Barry K."/>
            <person name="Blanchette R.A."/>
            <person name="Henrissat B."/>
            <person name="Martinez A.T."/>
            <person name="Otillar R."/>
            <person name="Spatafora J.W."/>
            <person name="Yadav J.S."/>
            <person name="Aerts A."/>
            <person name="Benoit I."/>
            <person name="Boyd A."/>
            <person name="Carlson A."/>
            <person name="Copeland A."/>
            <person name="Coutinho P.M."/>
            <person name="de Vries R.P."/>
            <person name="Ferreira P."/>
            <person name="Findley K."/>
            <person name="Foster B."/>
            <person name="Gaskell J."/>
            <person name="Glotzer D."/>
            <person name="Gorecki P."/>
            <person name="Heitman J."/>
            <person name="Hesse C."/>
            <person name="Hori C."/>
            <person name="Igarashi K."/>
            <person name="Jurgens J.A."/>
            <person name="Kallen N."/>
            <person name="Kersten P."/>
            <person name="Kohler A."/>
            <person name="Kuees U."/>
            <person name="Kumar T.K.A."/>
            <person name="Kuo A."/>
            <person name="LaButti K."/>
            <person name="Larrondo L.F."/>
            <person name="Lindquist E."/>
            <person name="Ling A."/>
            <person name="Lombard V."/>
            <person name="Lucas S."/>
            <person name="Lundell T."/>
            <person name="Martin R."/>
            <person name="McLaughlin D.J."/>
            <person name="Morgenstern I."/>
            <person name="Morin E."/>
            <person name="Murat C."/>
            <person name="Nagy L.G."/>
            <person name="Nolan M."/>
            <person name="Ohm R.A."/>
            <person name="Patyshakuliyeva A."/>
            <person name="Rokas A."/>
            <person name="Ruiz-Duenas F.J."/>
            <person name="Sabat G."/>
            <person name="Salamov A."/>
            <person name="Samejima M."/>
            <person name="Schmutz J."/>
            <person name="Slot J.C."/>
            <person name="St John F."/>
            <person name="Stenlid J."/>
            <person name="Sun H."/>
            <person name="Sun S."/>
            <person name="Syed K."/>
            <person name="Tsang A."/>
            <person name="Wiebenga A."/>
            <person name="Young D."/>
            <person name="Pisabarro A."/>
            <person name="Eastwood D.C."/>
            <person name="Martin F."/>
            <person name="Cullen D."/>
            <person name="Grigoriev I.V."/>
            <person name="Hibbett D.S."/>
        </authorList>
    </citation>
    <scope>NUCLEOTIDE SEQUENCE [LARGE SCALE GENOMIC DNA]</scope>
    <source>
        <strain evidence="2">TFB10046</strain>
    </source>
</reference>
<protein>
    <submittedName>
        <fullName evidence="1">Uncharacterized protein</fullName>
    </submittedName>
</protein>
<organism evidence="1 2">
    <name type="scientific">Auricularia subglabra (strain TFB-10046 / SS5)</name>
    <name type="common">White-rot fungus</name>
    <name type="synonym">Auricularia delicata (strain TFB10046)</name>
    <dbReference type="NCBI Taxonomy" id="717982"/>
    <lineage>
        <taxon>Eukaryota</taxon>
        <taxon>Fungi</taxon>
        <taxon>Dikarya</taxon>
        <taxon>Basidiomycota</taxon>
        <taxon>Agaricomycotina</taxon>
        <taxon>Agaricomycetes</taxon>
        <taxon>Auriculariales</taxon>
        <taxon>Auriculariaceae</taxon>
        <taxon>Auricularia</taxon>
    </lineage>
</organism>
<dbReference type="EMBL" id="JH688764">
    <property type="protein sequence ID" value="EJD32654.1"/>
    <property type="molecule type" value="Genomic_DNA"/>
</dbReference>
<proteinExistence type="predicted"/>